<dbReference type="InterPro" id="IPR039315">
    <property type="entry name" value="CheW"/>
</dbReference>
<dbReference type="GO" id="GO:0007165">
    <property type="term" value="P:signal transduction"/>
    <property type="evidence" value="ECO:0007669"/>
    <property type="project" value="InterPro"/>
</dbReference>
<dbReference type="SUPFAM" id="SSF50341">
    <property type="entry name" value="CheW-like"/>
    <property type="match status" value="1"/>
</dbReference>
<protein>
    <submittedName>
        <fullName evidence="3">Chemotaxis protein CheW</fullName>
    </submittedName>
</protein>
<dbReference type="Proteomes" id="UP000593892">
    <property type="component" value="Chromosome"/>
</dbReference>
<dbReference type="InterPro" id="IPR002545">
    <property type="entry name" value="CheW-lke_dom"/>
</dbReference>
<dbReference type="PROSITE" id="PS50851">
    <property type="entry name" value="CHEW"/>
    <property type="match status" value="1"/>
</dbReference>
<dbReference type="SMART" id="SM00260">
    <property type="entry name" value="CheW"/>
    <property type="match status" value="1"/>
</dbReference>
<evidence type="ECO:0000313" key="3">
    <source>
        <dbReference type="EMBL" id="QOY85648.1"/>
    </source>
</evidence>
<keyword evidence="4" id="KW-1185">Reference proteome</keyword>
<dbReference type="AlphaFoldDB" id="A0A7S7NL81"/>
<dbReference type="GO" id="GO:0006935">
    <property type="term" value="P:chemotaxis"/>
    <property type="evidence" value="ECO:0007669"/>
    <property type="project" value="InterPro"/>
</dbReference>
<gene>
    <name evidence="3" type="ORF">IRI77_22825</name>
</gene>
<accession>A0A7S7NL81</accession>
<dbReference type="KEGG" id="pfer:IRI77_22825"/>
<feature type="compositionally biased region" description="Basic and acidic residues" evidence="1">
    <location>
        <begin position="1"/>
        <end position="18"/>
    </location>
</feature>
<dbReference type="EMBL" id="CP063849">
    <property type="protein sequence ID" value="QOY85648.1"/>
    <property type="molecule type" value="Genomic_DNA"/>
</dbReference>
<dbReference type="PANTHER" id="PTHR22617">
    <property type="entry name" value="CHEMOTAXIS SENSOR HISTIDINE KINASE-RELATED"/>
    <property type="match status" value="1"/>
</dbReference>
<dbReference type="InterPro" id="IPR036061">
    <property type="entry name" value="CheW-like_dom_sf"/>
</dbReference>
<dbReference type="PANTHER" id="PTHR22617:SF23">
    <property type="entry name" value="CHEMOTAXIS PROTEIN CHEW"/>
    <property type="match status" value="1"/>
</dbReference>
<dbReference type="GO" id="GO:0005829">
    <property type="term" value="C:cytosol"/>
    <property type="evidence" value="ECO:0007669"/>
    <property type="project" value="TreeGrafter"/>
</dbReference>
<dbReference type="RefSeq" id="WP_194447318.1">
    <property type="nucleotide sequence ID" value="NZ_CP063849.1"/>
</dbReference>
<feature type="domain" description="CheW-like" evidence="2">
    <location>
        <begin position="222"/>
        <end position="364"/>
    </location>
</feature>
<organism evidence="3 4">
    <name type="scientific">Paludibaculum fermentans</name>
    <dbReference type="NCBI Taxonomy" id="1473598"/>
    <lineage>
        <taxon>Bacteria</taxon>
        <taxon>Pseudomonadati</taxon>
        <taxon>Acidobacteriota</taxon>
        <taxon>Terriglobia</taxon>
        <taxon>Bryobacterales</taxon>
        <taxon>Bryobacteraceae</taxon>
        <taxon>Paludibaculum</taxon>
    </lineage>
</organism>
<evidence type="ECO:0000313" key="4">
    <source>
        <dbReference type="Proteomes" id="UP000593892"/>
    </source>
</evidence>
<name>A0A7S7NL81_PALFE</name>
<proteinExistence type="predicted"/>
<reference evidence="3 4" key="1">
    <citation type="submission" date="2020-10" db="EMBL/GenBank/DDBJ databases">
        <title>Complete genome sequence of Paludibaculum fermentans P105T, a facultatively anaerobic acidobacterium capable of dissimilatory Fe(III) reduction.</title>
        <authorList>
            <person name="Dedysh S.N."/>
            <person name="Beletsky A.V."/>
            <person name="Kulichevskaya I.S."/>
            <person name="Mardanov A.V."/>
            <person name="Ravin N.V."/>
        </authorList>
    </citation>
    <scope>NUCLEOTIDE SEQUENCE [LARGE SCALE GENOMIC DNA]</scope>
    <source>
        <strain evidence="3 4">P105</strain>
    </source>
</reference>
<feature type="region of interest" description="Disordered" evidence="1">
    <location>
        <begin position="1"/>
        <end position="24"/>
    </location>
</feature>
<dbReference type="Pfam" id="PF01584">
    <property type="entry name" value="CheW"/>
    <property type="match status" value="1"/>
</dbReference>
<evidence type="ECO:0000259" key="2">
    <source>
        <dbReference type="PROSITE" id="PS50851"/>
    </source>
</evidence>
<evidence type="ECO:0000256" key="1">
    <source>
        <dbReference type="SAM" id="MobiDB-lite"/>
    </source>
</evidence>
<dbReference type="Gene3D" id="2.30.30.40">
    <property type="entry name" value="SH3 Domains"/>
    <property type="match status" value="1"/>
</dbReference>
<dbReference type="Gene3D" id="2.40.50.180">
    <property type="entry name" value="CheA-289, Domain 4"/>
    <property type="match status" value="1"/>
</dbReference>
<sequence>MSGSERDDLFLGFDDRTPVEGGDLPMDGLLAELLGNWQDVDSAELEAAPDRPYEPVEDEPVSVSALMDRLLLDDTEATVQAPTAQSETTVAEPLAEAFVDLESLSIVLPDEEPGTALPAGHVADSQVTEPQPLGRKHAAEEVSFLADLRPVLPAVHRAGLSAVEMPEPAEAAAEVSLPTVTAPEPESDDGTLRLLLGTMKRELAESVRPRLPEPPAGAGRVTERFLAFQLAGESYAVPLTRVMETERLPKVTAVPGLPAFVMGVANLRGSVLPLVDLAMLLELESTGRPHDARILVVRPSPDDSPVALVVDALQGVAMLAREELHRTPHWLDGRTTPFLEGIGSHKGRLLSVLDLDRVFAASELREQPAAY</sequence>